<dbReference type="GO" id="GO:0005975">
    <property type="term" value="P:carbohydrate metabolic process"/>
    <property type="evidence" value="ECO:0007669"/>
    <property type="project" value="InterPro"/>
</dbReference>
<dbReference type="InParanoid" id="W0RPZ6"/>
<reference evidence="2 3" key="1">
    <citation type="journal article" date="2014" name="Genome Announc.">
        <title>Genome Sequence and Methylome of Soil Bacterium Gemmatirosa kalamazoonensis KBS708T, a Member of the Rarely Cultivated Gemmatimonadetes Phylum.</title>
        <authorList>
            <person name="Debruyn J.M."/>
            <person name="Radosevich M."/>
            <person name="Wommack K.E."/>
            <person name="Polson S.W."/>
            <person name="Hauser L.J."/>
            <person name="Fawaz M.N."/>
            <person name="Korlach J."/>
            <person name="Tsai Y.C."/>
        </authorList>
    </citation>
    <scope>NUCLEOTIDE SEQUENCE [LARGE SCALE GENOMIC DNA]</scope>
    <source>
        <strain evidence="2 3">KBS708</strain>
        <plasmid evidence="3">Plasmid 1</plasmid>
    </source>
</reference>
<feature type="domain" description="Glycosyl hydrolase family 13 catalytic" evidence="1">
    <location>
        <begin position="14"/>
        <end position="394"/>
    </location>
</feature>
<dbReference type="InterPro" id="IPR013780">
    <property type="entry name" value="Glyco_hydro_b"/>
</dbReference>
<geneLocation type="plasmid" evidence="2 3">
    <name>1</name>
</geneLocation>
<dbReference type="PATRIC" id="fig|861299.3.peg.5574"/>
<dbReference type="HOGENOM" id="CLU_006462_2_1_0"/>
<dbReference type="Gene3D" id="3.20.20.80">
    <property type="entry name" value="Glycosidases"/>
    <property type="match status" value="1"/>
</dbReference>
<dbReference type="Gene3D" id="3.90.400.10">
    <property type="entry name" value="Oligo-1,6-glucosidase, Domain 2"/>
    <property type="match status" value="1"/>
</dbReference>
<dbReference type="SUPFAM" id="SSF51445">
    <property type="entry name" value="(Trans)glycosidases"/>
    <property type="match status" value="1"/>
</dbReference>
<gene>
    <name evidence="2" type="ORF">J421_5539</name>
</gene>
<accession>W0RPZ6</accession>
<dbReference type="FunCoup" id="W0RPZ6">
    <property type="interactions" value="119"/>
</dbReference>
<dbReference type="InterPro" id="IPR006047">
    <property type="entry name" value="GH13_cat_dom"/>
</dbReference>
<dbReference type="InterPro" id="IPR017853">
    <property type="entry name" value="GH"/>
</dbReference>
<dbReference type="CDD" id="cd11334">
    <property type="entry name" value="AmyAc_TreS"/>
    <property type="match status" value="1"/>
</dbReference>
<dbReference type="OrthoDB" id="9805159at2"/>
<dbReference type="PANTHER" id="PTHR10357">
    <property type="entry name" value="ALPHA-AMYLASE FAMILY MEMBER"/>
    <property type="match status" value="1"/>
</dbReference>
<dbReference type="Gene3D" id="2.60.40.1180">
    <property type="entry name" value="Golgi alpha-mannosidase II"/>
    <property type="match status" value="1"/>
</dbReference>
<protein>
    <submittedName>
        <fullName evidence="2">Alpha amylase catalytic region</fullName>
    </submittedName>
</protein>
<dbReference type="SUPFAM" id="SSF51011">
    <property type="entry name" value="Glycosyl hydrolase domain"/>
    <property type="match status" value="1"/>
</dbReference>
<proteinExistence type="predicted"/>
<dbReference type="PANTHER" id="PTHR10357:SF219">
    <property type="entry name" value="MALTOSE ALPHA-D-GLUCOSYLTRANSFERASE"/>
    <property type="match status" value="1"/>
</dbReference>
<dbReference type="InterPro" id="IPR045857">
    <property type="entry name" value="O16G_dom_2"/>
</dbReference>
<dbReference type="Pfam" id="PF22157">
    <property type="entry name" value="SupH-like_C"/>
    <property type="match status" value="1"/>
</dbReference>
<dbReference type="EMBL" id="CP007129">
    <property type="protein sequence ID" value="AHG93074.1"/>
    <property type="molecule type" value="Genomic_DNA"/>
</dbReference>
<dbReference type="KEGG" id="gba:J421_5539"/>
<dbReference type="AlphaFoldDB" id="W0RPZ6"/>
<dbReference type="Pfam" id="PF00128">
    <property type="entry name" value="Alpha-amylase"/>
    <property type="match status" value="1"/>
</dbReference>
<keyword evidence="3" id="KW-1185">Reference proteome</keyword>
<sequence length="560" mass="63591">MIEDLWYKNAVIYSLSLEAFMDGNGDGCGDFEGLTRRLDYLESLGVSALWLGPFQPSPWRDNGYDISDFYGVDPRFGSSGDFVEFMQHAHGRGIRVLIDLVVNHTSDRHQWFQEARRDPASKHRSWYVWSKTRPKNWNKGMVFPGVQTSTWTKDAEAGAYYYHRFYDFQPDLNMDDPDVRTEVRRIMGYWLQLGVSGFRVDAVPFVIEGSPGPSGRTPPLHFEYLAQMRSFLEWRTAGAIMLGEANVLPPENKKYFGAHGDGIHMMFNFFVNQHLFYALASGDARPLAKALLATKALPPSAQWAHFLRNHDELDLGRLTDEQRAKVMERFGPTPEMQLYDRGIRRRLASMVGERSQLELAYSVLFALPGTPVLRYGDEIGMGEDLKLKERDAVRTPMQWSAEAHGGFSTAERCVKPVLSDGPYGFRHLNVESQRRDPNSMLNWTVRMIRLRKECPEIGWGTWRVLPTRAPEVLALCYSWRGNTVVTVHNFSGGPREVRFSLDGVEGGDRLSNLMVNDEQHADAGGVHRVALEAFGYKWYRAGGLGYALKARRDSGAGVAW</sequence>
<organism evidence="2 3">
    <name type="scientific">Gemmatirosa kalamazoonensis</name>
    <dbReference type="NCBI Taxonomy" id="861299"/>
    <lineage>
        <taxon>Bacteria</taxon>
        <taxon>Pseudomonadati</taxon>
        <taxon>Gemmatimonadota</taxon>
        <taxon>Gemmatimonadia</taxon>
        <taxon>Gemmatimonadales</taxon>
        <taxon>Gemmatimonadaceae</taxon>
        <taxon>Gemmatirosa</taxon>
    </lineage>
</organism>
<keyword evidence="2" id="KW-0614">Plasmid</keyword>
<dbReference type="SMART" id="SM00642">
    <property type="entry name" value="Aamy"/>
    <property type="match status" value="1"/>
</dbReference>
<name>W0RPZ6_9BACT</name>
<evidence type="ECO:0000313" key="3">
    <source>
        <dbReference type="Proteomes" id="UP000019151"/>
    </source>
</evidence>
<evidence type="ECO:0000259" key="1">
    <source>
        <dbReference type="SMART" id="SM00642"/>
    </source>
</evidence>
<dbReference type="RefSeq" id="WP_025414384.1">
    <property type="nucleotide sequence ID" value="NZ_CP007129.1"/>
</dbReference>
<dbReference type="InterPro" id="IPR054049">
    <property type="entry name" value="SupH-like_C"/>
</dbReference>
<evidence type="ECO:0000313" key="2">
    <source>
        <dbReference type="EMBL" id="AHG93074.1"/>
    </source>
</evidence>
<dbReference type="Proteomes" id="UP000019151">
    <property type="component" value="Plasmid 1"/>
</dbReference>